<organism evidence="1 2">
    <name type="scientific">Nocardia mexicana</name>
    <dbReference type="NCBI Taxonomy" id="279262"/>
    <lineage>
        <taxon>Bacteria</taxon>
        <taxon>Bacillati</taxon>
        <taxon>Actinomycetota</taxon>
        <taxon>Actinomycetes</taxon>
        <taxon>Mycobacteriales</taxon>
        <taxon>Nocardiaceae</taxon>
        <taxon>Nocardia</taxon>
    </lineage>
</organism>
<sequence>MGALTQEAMRATRVRLTPEQREARRREAEKLGIKIRRYRTTTAVDKSDK</sequence>
<accession>A0A370GR81</accession>
<name>A0A370GR81_9NOCA</name>
<evidence type="ECO:0000313" key="1">
    <source>
        <dbReference type="EMBL" id="RDI46235.1"/>
    </source>
</evidence>
<gene>
    <name evidence="1" type="ORF">DFR68_112136</name>
</gene>
<keyword evidence="2" id="KW-1185">Reference proteome</keyword>
<dbReference type="EMBL" id="QQAZ01000012">
    <property type="protein sequence ID" value="RDI46235.1"/>
    <property type="molecule type" value="Genomic_DNA"/>
</dbReference>
<reference evidence="1 2" key="1">
    <citation type="submission" date="2018-07" db="EMBL/GenBank/DDBJ databases">
        <title>Genomic Encyclopedia of Type Strains, Phase IV (KMG-IV): sequencing the most valuable type-strain genomes for metagenomic binning, comparative biology and taxonomic classification.</title>
        <authorList>
            <person name="Goeker M."/>
        </authorList>
    </citation>
    <scope>NUCLEOTIDE SEQUENCE [LARGE SCALE GENOMIC DNA]</scope>
    <source>
        <strain evidence="1 2">DSM 44952</strain>
    </source>
</reference>
<protein>
    <submittedName>
        <fullName evidence="1">Uncharacterized protein</fullName>
    </submittedName>
</protein>
<evidence type="ECO:0000313" key="2">
    <source>
        <dbReference type="Proteomes" id="UP000255355"/>
    </source>
</evidence>
<dbReference type="Proteomes" id="UP000255355">
    <property type="component" value="Unassembled WGS sequence"/>
</dbReference>
<proteinExistence type="predicted"/>
<comment type="caution">
    <text evidence="1">The sequence shown here is derived from an EMBL/GenBank/DDBJ whole genome shotgun (WGS) entry which is preliminary data.</text>
</comment>
<dbReference type="RefSeq" id="WP_157123933.1">
    <property type="nucleotide sequence ID" value="NZ_QQAZ01000012.1"/>
</dbReference>
<dbReference type="AlphaFoldDB" id="A0A370GR81"/>